<dbReference type="InterPro" id="IPR020449">
    <property type="entry name" value="Tscrpt_reg_AraC-type_HTH"/>
</dbReference>
<name>A0ABQ3Q1N3_9ACTN</name>
<dbReference type="PANTHER" id="PTHR46796">
    <property type="entry name" value="HTH-TYPE TRANSCRIPTIONAL ACTIVATOR RHAS-RELATED"/>
    <property type="match status" value="1"/>
</dbReference>
<dbReference type="Proteomes" id="UP001052655">
    <property type="component" value="Unassembled WGS sequence"/>
</dbReference>
<dbReference type="PRINTS" id="PR00032">
    <property type="entry name" value="HTHARAC"/>
</dbReference>
<organism evidence="6 7">
    <name type="scientific">Streptomyces daghestanicus</name>
    <dbReference type="NCBI Taxonomy" id="66885"/>
    <lineage>
        <taxon>Bacteria</taxon>
        <taxon>Bacillati</taxon>
        <taxon>Actinomycetota</taxon>
        <taxon>Actinomycetes</taxon>
        <taxon>Kitasatosporales</taxon>
        <taxon>Streptomycetaceae</taxon>
        <taxon>Streptomyces</taxon>
    </lineage>
</organism>
<dbReference type="SMART" id="SM00342">
    <property type="entry name" value="HTH_ARAC"/>
    <property type="match status" value="1"/>
</dbReference>
<dbReference type="Gene3D" id="1.10.10.60">
    <property type="entry name" value="Homeodomain-like"/>
    <property type="match status" value="1"/>
</dbReference>
<protein>
    <recommendedName>
        <fullName evidence="5">HTH araC/xylS-type domain-containing protein</fullName>
    </recommendedName>
</protein>
<evidence type="ECO:0000259" key="5">
    <source>
        <dbReference type="PROSITE" id="PS01124"/>
    </source>
</evidence>
<keyword evidence="2" id="KW-0238">DNA-binding</keyword>
<evidence type="ECO:0000256" key="3">
    <source>
        <dbReference type="ARBA" id="ARBA00023163"/>
    </source>
</evidence>
<dbReference type="PROSITE" id="PS01124">
    <property type="entry name" value="HTH_ARAC_FAMILY_2"/>
    <property type="match status" value="1"/>
</dbReference>
<keyword evidence="3" id="KW-0804">Transcription</keyword>
<reference evidence="6" key="1">
    <citation type="submission" date="2024-05" db="EMBL/GenBank/DDBJ databases">
        <title>Whole genome shotgun sequence of Streptomyces daghestanicus NBRC 12762.</title>
        <authorList>
            <person name="Komaki H."/>
            <person name="Tamura T."/>
        </authorList>
    </citation>
    <scope>NUCLEOTIDE SEQUENCE</scope>
    <source>
        <strain evidence="6">NBRC 12762</strain>
    </source>
</reference>
<keyword evidence="1" id="KW-0805">Transcription regulation</keyword>
<feature type="region of interest" description="Disordered" evidence="4">
    <location>
        <begin position="1"/>
        <end position="26"/>
    </location>
</feature>
<sequence>MTRSVISRMPAHPAHLAPQVSRGADSGNCTTLPWTARDEGDAFLYLGLTRRARDADTGEDSHSSPDLDLGLGDMVLLDAPHHLRLARDPRLTFFRVPCSQLGVAPAQLRHLSRLRVDATHGVPALIAGFLDTLTAEGGLADSATGRRLALNAVDLIALLVAELLEPHRPAGSDPGSDLLVRIRSHIEENLMDPDLSPESIARAHHISVRYLHKLFHAGGTTVSTYVRQRRLAACRLDLGRSRNRRRTVAAVAQTWGFANPSHFSRVFRQTYGVSPSEWQLSASGAHPGD</sequence>
<evidence type="ECO:0000313" key="6">
    <source>
        <dbReference type="EMBL" id="GHI31188.1"/>
    </source>
</evidence>
<dbReference type="EMBL" id="BNDX01000008">
    <property type="protein sequence ID" value="GHI31188.1"/>
    <property type="molecule type" value="Genomic_DNA"/>
</dbReference>
<feature type="domain" description="HTH araC/xylS-type" evidence="5">
    <location>
        <begin position="180"/>
        <end position="281"/>
    </location>
</feature>
<evidence type="ECO:0000256" key="1">
    <source>
        <dbReference type="ARBA" id="ARBA00023015"/>
    </source>
</evidence>
<comment type="caution">
    <text evidence="6">The sequence shown here is derived from an EMBL/GenBank/DDBJ whole genome shotgun (WGS) entry which is preliminary data.</text>
</comment>
<accession>A0ABQ3Q1N3</accession>
<gene>
    <name evidence="6" type="ORF">Sdagh_29180</name>
</gene>
<proteinExistence type="predicted"/>
<dbReference type="InterPro" id="IPR050204">
    <property type="entry name" value="AraC_XylS_family_regulators"/>
</dbReference>
<dbReference type="InterPro" id="IPR009057">
    <property type="entry name" value="Homeodomain-like_sf"/>
</dbReference>
<dbReference type="PANTHER" id="PTHR46796:SF6">
    <property type="entry name" value="ARAC SUBFAMILY"/>
    <property type="match status" value="1"/>
</dbReference>
<evidence type="ECO:0000256" key="2">
    <source>
        <dbReference type="ARBA" id="ARBA00023125"/>
    </source>
</evidence>
<evidence type="ECO:0000256" key="4">
    <source>
        <dbReference type="SAM" id="MobiDB-lite"/>
    </source>
</evidence>
<evidence type="ECO:0000313" key="7">
    <source>
        <dbReference type="Proteomes" id="UP001052655"/>
    </source>
</evidence>
<keyword evidence="7" id="KW-1185">Reference proteome</keyword>
<dbReference type="InterPro" id="IPR018060">
    <property type="entry name" value="HTH_AraC"/>
</dbReference>
<dbReference type="SUPFAM" id="SSF46689">
    <property type="entry name" value="Homeodomain-like"/>
    <property type="match status" value="1"/>
</dbReference>
<dbReference type="Pfam" id="PF12833">
    <property type="entry name" value="HTH_18"/>
    <property type="match status" value="1"/>
</dbReference>